<organism evidence="5 6">
    <name type="scientific">Agromyces bauzanensis</name>
    <dbReference type="NCBI Taxonomy" id="1308924"/>
    <lineage>
        <taxon>Bacteria</taxon>
        <taxon>Bacillati</taxon>
        <taxon>Actinomycetota</taxon>
        <taxon>Actinomycetes</taxon>
        <taxon>Micrococcales</taxon>
        <taxon>Microbacteriaceae</taxon>
        <taxon>Agromyces</taxon>
    </lineage>
</organism>
<dbReference type="CDD" id="cd04433">
    <property type="entry name" value="AFD_class_I"/>
    <property type="match status" value="1"/>
</dbReference>
<name>A0A917PTG6_9MICO</name>
<protein>
    <submittedName>
        <fullName evidence="5">AMP-dependent acyl-CoA synthetase</fullName>
    </submittedName>
</protein>
<dbReference type="InterPro" id="IPR042099">
    <property type="entry name" value="ANL_N_sf"/>
</dbReference>
<evidence type="ECO:0000259" key="3">
    <source>
        <dbReference type="Pfam" id="PF00501"/>
    </source>
</evidence>
<dbReference type="RefSeq" id="WP_188744401.1">
    <property type="nucleotide sequence ID" value="NZ_BAABFW010000013.1"/>
</dbReference>
<dbReference type="Gene3D" id="3.30.300.30">
    <property type="match status" value="1"/>
</dbReference>
<dbReference type="PROSITE" id="PS00455">
    <property type="entry name" value="AMP_BINDING"/>
    <property type="match status" value="1"/>
</dbReference>
<reference evidence="5" key="1">
    <citation type="journal article" date="2014" name="Int. J. Syst. Evol. Microbiol.">
        <title>Complete genome sequence of Corynebacterium casei LMG S-19264T (=DSM 44701T), isolated from a smear-ripened cheese.</title>
        <authorList>
            <consortium name="US DOE Joint Genome Institute (JGI-PGF)"/>
            <person name="Walter F."/>
            <person name="Albersmeier A."/>
            <person name="Kalinowski J."/>
            <person name="Ruckert C."/>
        </authorList>
    </citation>
    <scope>NUCLEOTIDE SEQUENCE</scope>
    <source>
        <strain evidence="5">CGMCC 1.8984</strain>
    </source>
</reference>
<dbReference type="GO" id="GO:0031956">
    <property type="term" value="F:medium-chain fatty acid-CoA ligase activity"/>
    <property type="evidence" value="ECO:0007669"/>
    <property type="project" value="TreeGrafter"/>
</dbReference>
<evidence type="ECO:0000259" key="4">
    <source>
        <dbReference type="Pfam" id="PF13193"/>
    </source>
</evidence>
<dbReference type="InterPro" id="IPR000873">
    <property type="entry name" value="AMP-dep_synth/lig_dom"/>
</dbReference>
<comment type="similarity">
    <text evidence="1">Belongs to the ATP-dependent AMP-binding enzyme family.</text>
</comment>
<gene>
    <name evidence="5" type="ORF">GCM10011372_31940</name>
</gene>
<dbReference type="AlphaFoldDB" id="A0A917PTG6"/>
<keyword evidence="6" id="KW-1185">Reference proteome</keyword>
<dbReference type="GO" id="GO:0006631">
    <property type="term" value="P:fatty acid metabolic process"/>
    <property type="evidence" value="ECO:0007669"/>
    <property type="project" value="TreeGrafter"/>
</dbReference>
<dbReference type="Gene3D" id="3.40.50.12780">
    <property type="entry name" value="N-terminal domain of ligase-like"/>
    <property type="match status" value="1"/>
</dbReference>
<keyword evidence="2" id="KW-0436">Ligase</keyword>
<accession>A0A917PTG6</accession>
<dbReference type="Pfam" id="PF00501">
    <property type="entry name" value="AMP-binding"/>
    <property type="match status" value="1"/>
</dbReference>
<feature type="domain" description="AMP-binding enzyme C-terminal" evidence="4">
    <location>
        <begin position="464"/>
        <end position="540"/>
    </location>
</feature>
<evidence type="ECO:0000313" key="6">
    <source>
        <dbReference type="Proteomes" id="UP000636956"/>
    </source>
</evidence>
<dbReference type="EMBL" id="BMMD01000023">
    <property type="protein sequence ID" value="GGJ91127.1"/>
    <property type="molecule type" value="Genomic_DNA"/>
</dbReference>
<feature type="domain" description="AMP-dependent synthetase/ligase" evidence="3">
    <location>
        <begin position="37"/>
        <end position="413"/>
    </location>
</feature>
<dbReference type="SUPFAM" id="SSF56801">
    <property type="entry name" value="Acetyl-CoA synthetase-like"/>
    <property type="match status" value="1"/>
</dbReference>
<evidence type="ECO:0000313" key="5">
    <source>
        <dbReference type="EMBL" id="GGJ91127.1"/>
    </source>
</evidence>
<dbReference type="Pfam" id="PF13193">
    <property type="entry name" value="AMP-binding_C"/>
    <property type="match status" value="1"/>
</dbReference>
<evidence type="ECO:0000256" key="1">
    <source>
        <dbReference type="ARBA" id="ARBA00006432"/>
    </source>
</evidence>
<dbReference type="Proteomes" id="UP000636956">
    <property type="component" value="Unassembled WGS sequence"/>
</dbReference>
<reference evidence="5" key="2">
    <citation type="submission" date="2020-09" db="EMBL/GenBank/DDBJ databases">
        <authorList>
            <person name="Sun Q."/>
            <person name="Zhou Y."/>
        </authorList>
    </citation>
    <scope>NUCLEOTIDE SEQUENCE</scope>
    <source>
        <strain evidence="5">CGMCC 1.8984</strain>
    </source>
</reference>
<proteinExistence type="inferred from homology"/>
<dbReference type="PANTHER" id="PTHR43201">
    <property type="entry name" value="ACYL-COA SYNTHETASE"/>
    <property type="match status" value="1"/>
</dbReference>
<dbReference type="InterPro" id="IPR020845">
    <property type="entry name" value="AMP-binding_CS"/>
</dbReference>
<comment type="caution">
    <text evidence="5">The sequence shown here is derived from an EMBL/GenBank/DDBJ whole genome shotgun (WGS) entry which is preliminary data.</text>
</comment>
<sequence length="556" mass="61063">MSVYPPETVKKYHDAGIWGDKTWSDYVAEHATARGNQEALVDQPNKLEVIGTQPMRLTWNEVHELADGLALSLLDAGVHKGDVVFVQLPNSVELVLLHLALDRIGAVGTFAPMRQRSSDIEYAIAKTKARIAIGMGSFMGTDYLAMIHAARKVCPSLEVIIALEGEGRPGADFELSTMITAADPARVAELDAIEVSADDALTLCLTTGTESTPKVVPRTPNSWMVATRGILEATGHGADSVFSGPFPYANMGGLGVELYPWIMAGGKFVTHEPFNVDVFLEQITQERVNYIIAVPAIYFGMLNHPGLDTQYDISSLSVVGCGGEAPPHTIIEMLDERGITVINEFGATEGWFFFTVPEQPVEERKDLFRIDKLRRFLPDTEFHALKPGTEEDVPAGEPGELAVRGPSVFAGYLDADEVNAQSFTSQGLFRTGDLVAIEEDDSLRYVGRLKDMIIRSGQNISPAEIELIIQRHSSVYEVSVIGVPDPIKGQRVCAVVSTKTETVITLEELDEFMRQMDVARHKIPEVLEVIDELPKGPSGKILKRELRDRFARQQGF</sequence>
<dbReference type="InterPro" id="IPR045851">
    <property type="entry name" value="AMP-bd_C_sf"/>
</dbReference>
<dbReference type="InterPro" id="IPR025110">
    <property type="entry name" value="AMP-bd_C"/>
</dbReference>
<dbReference type="PANTHER" id="PTHR43201:SF5">
    <property type="entry name" value="MEDIUM-CHAIN ACYL-COA LIGASE ACSF2, MITOCHONDRIAL"/>
    <property type="match status" value="1"/>
</dbReference>
<evidence type="ECO:0000256" key="2">
    <source>
        <dbReference type="ARBA" id="ARBA00022598"/>
    </source>
</evidence>